<reference evidence="9 10" key="1">
    <citation type="submission" date="2016-10" db="EMBL/GenBank/DDBJ databases">
        <authorList>
            <person name="Varghese N."/>
            <person name="Submissions S."/>
        </authorList>
    </citation>
    <scope>NUCLEOTIDE SEQUENCE [LARGE SCALE GENOMIC DNA]</scope>
    <source>
        <strain evidence="9 10">DSM 29073</strain>
    </source>
</reference>
<evidence type="ECO:0000313" key="10">
    <source>
        <dbReference type="Proteomes" id="UP000236725"/>
    </source>
</evidence>
<evidence type="ECO:0000256" key="8">
    <source>
        <dbReference type="SAM" id="Coils"/>
    </source>
</evidence>
<comment type="caution">
    <text evidence="9">The sequence shown here is derived from an EMBL/GenBank/DDBJ whole genome shotgun (WGS) entry which is preliminary data.</text>
</comment>
<dbReference type="GO" id="GO:0009279">
    <property type="term" value="C:cell outer membrane"/>
    <property type="evidence" value="ECO:0007669"/>
    <property type="project" value="UniProtKB-SubCell"/>
</dbReference>
<comment type="similarity">
    <text evidence="2">Belongs to the outer membrane factor (OMF) (TC 1.B.17) family.</text>
</comment>
<dbReference type="Pfam" id="PF02321">
    <property type="entry name" value="OEP"/>
    <property type="match status" value="1"/>
</dbReference>
<evidence type="ECO:0000313" key="9">
    <source>
        <dbReference type="EMBL" id="SEF52085.1"/>
    </source>
</evidence>
<proteinExistence type="inferred from homology"/>
<keyword evidence="5" id="KW-0812">Transmembrane</keyword>
<keyword evidence="7" id="KW-0998">Cell outer membrane</keyword>
<dbReference type="RefSeq" id="WP_103982358.1">
    <property type="nucleotide sequence ID" value="NZ_FNVS01000002.1"/>
</dbReference>
<accession>A0A8G2F403</accession>
<keyword evidence="8" id="KW-0175">Coiled coil</keyword>
<keyword evidence="4" id="KW-1134">Transmembrane beta strand</keyword>
<dbReference type="EMBL" id="FNVS01000002">
    <property type="protein sequence ID" value="SEF52085.1"/>
    <property type="molecule type" value="Genomic_DNA"/>
</dbReference>
<dbReference type="InterPro" id="IPR003423">
    <property type="entry name" value="OMP_efflux"/>
</dbReference>
<keyword evidence="10" id="KW-1185">Reference proteome</keyword>
<protein>
    <submittedName>
        <fullName evidence="9">Outer membrane protein TolC</fullName>
    </submittedName>
</protein>
<evidence type="ECO:0000256" key="5">
    <source>
        <dbReference type="ARBA" id="ARBA00022692"/>
    </source>
</evidence>
<sequence>MKSICIILLSFGVSAFIVPLRAQEGKVSIMQCYDWAHDNYPQIRQYGLINRTRDYNLANAGKGWLPQVALNAKVTYQSDVTKLPFDADKFSAIIPGIQIPTLGKDQYQVVAEVNQTIWDGGVIHATKQITKAEAEANREQLESDLYALNQRVNQLYFGCLLQDELLLQNVLLQKELQINIDRIEAMIANGVANQSDLESMQVELLNARQKEIELKASRMAYRQMLGTLVGKPITEDAILETPLMPGSSLPQTINRPELRALDARNQLLEMQDKQITAGIMPRVGAFLQGGYGRPGLNMLEDKFSSFYMAGVRLTWNLGKLYTLKNDRRKLDVNRQMIEVQKDVFLFNTNLQLIQQNTEIRKITDLMRADNDIIRLRTSIKKAAEAKLENGVISVTDLIREINAEDMARQTAAMHKVQQLQSIYDYMYTTN</sequence>
<comment type="subcellular location">
    <subcellularLocation>
        <location evidence="1">Cell outer membrane</location>
    </subcellularLocation>
</comment>
<dbReference type="Proteomes" id="UP000236725">
    <property type="component" value="Unassembled WGS sequence"/>
</dbReference>
<dbReference type="PANTHER" id="PTHR30026">
    <property type="entry name" value="OUTER MEMBRANE PROTEIN TOLC"/>
    <property type="match status" value="1"/>
</dbReference>
<dbReference type="AlphaFoldDB" id="A0A8G2F403"/>
<dbReference type="GO" id="GO:0015562">
    <property type="term" value="F:efflux transmembrane transporter activity"/>
    <property type="evidence" value="ECO:0007669"/>
    <property type="project" value="InterPro"/>
</dbReference>
<evidence type="ECO:0000256" key="6">
    <source>
        <dbReference type="ARBA" id="ARBA00023136"/>
    </source>
</evidence>
<organism evidence="9 10">
    <name type="scientific">Parabacteroides chinchillae</name>
    <dbReference type="NCBI Taxonomy" id="871327"/>
    <lineage>
        <taxon>Bacteria</taxon>
        <taxon>Pseudomonadati</taxon>
        <taxon>Bacteroidota</taxon>
        <taxon>Bacteroidia</taxon>
        <taxon>Bacteroidales</taxon>
        <taxon>Tannerellaceae</taxon>
        <taxon>Parabacteroides</taxon>
    </lineage>
</organism>
<dbReference type="Gene3D" id="1.20.1600.10">
    <property type="entry name" value="Outer membrane efflux proteins (OEP)"/>
    <property type="match status" value="1"/>
</dbReference>
<evidence type="ECO:0000256" key="4">
    <source>
        <dbReference type="ARBA" id="ARBA00022452"/>
    </source>
</evidence>
<feature type="coiled-coil region" evidence="8">
    <location>
        <begin position="122"/>
        <end position="151"/>
    </location>
</feature>
<keyword evidence="3" id="KW-0813">Transport</keyword>
<evidence type="ECO:0000256" key="2">
    <source>
        <dbReference type="ARBA" id="ARBA00007613"/>
    </source>
</evidence>
<evidence type="ECO:0000256" key="1">
    <source>
        <dbReference type="ARBA" id="ARBA00004442"/>
    </source>
</evidence>
<dbReference type="InterPro" id="IPR051906">
    <property type="entry name" value="TolC-like"/>
</dbReference>
<dbReference type="SUPFAM" id="SSF56954">
    <property type="entry name" value="Outer membrane efflux proteins (OEP)"/>
    <property type="match status" value="1"/>
</dbReference>
<evidence type="ECO:0000256" key="3">
    <source>
        <dbReference type="ARBA" id="ARBA00022448"/>
    </source>
</evidence>
<name>A0A8G2F403_9BACT</name>
<evidence type="ECO:0000256" key="7">
    <source>
        <dbReference type="ARBA" id="ARBA00023237"/>
    </source>
</evidence>
<dbReference type="GO" id="GO:1990281">
    <property type="term" value="C:efflux pump complex"/>
    <property type="evidence" value="ECO:0007669"/>
    <property type="project" value="TreeGrafter"/>
</dbReference>
<dbReference type="PANTHER" id="PTHR30026:SF20">
    <property type="entry name" value="OUTER MEMBRANE PROTEIN TOLC"/>
    <property type="match status" value="1"/>
</dbReference>
<gene>
    <name evidence="9" type="ORF">SAMN05444001_10254</name>
</gene>
<keyword evidence="6" id="KW-0472">Membrane</keyword>
<dbReference type="GO" id="GO:0015288">
    <property type="term" value="F:porin activity"/>
    <property type="evidence" value="ECO:0007669"/>
    <property type="project" value="TreeGrafter"/>
</dbReference>